<gene>
    <name evidence="3" type="ORF">NMU02_11440</name>
</gene>
<dbReference type="Proteomes" id="UP001205603">
    <property type="component" value="Unassembled WGS sequence"/>
</dbReference>
<protein>
    <submittedName>
        <fullName evidence="3">TolC family protein</fullName>
    </submittedName>
</protein>
<dbReference type="PANTHER" id="PTHR30203">
    <property type="entry name" value="OUTER MEMBRANE CATION EFFLUX PROTEIN"/>
    <property type="match status" value="1"/>
</dbReference>
<proteinExistence type="inferred from homology"/>
<dbReference type="PROSITE" id="PS51257">
    <property type="entry name" value="PROKAR_LIPOPROTEIN"/>
    <property type="match status" value="1"/>
</dbReference>
<organism evidence="3 4">
    <name type="scientific">Coprobacter tertius</name>
    <dbReference type="NCBI Taxonomy" id="2944915"/>
    <lineage>
        <taxon>Bacteria</taxon>
        <taxon>Pseudomonadati</taxon>
        <taxon>Bacteroidota</taxon>
        <taxon>Bacteroidia</taxon>
        <taxon>Bacteroidales</taxon>
        <taxon>Barnesiellaceae</taxon>
        <taxon>Coprobacter</taxon>
    </lineage>
</organism>
<evidence type="ECO:0000256" key="1">
    <source>
        <dbReference type="ARBA" id="ARBA00007613"/>
    </source>
</evidence>
<keyword evidence="2" id="KW-0812">Transmembrane</keyword>
<comment type="subcellular location">
    <subcellularLocation>
        <location evidence="2">Cell membrane</location>
        <topology evidence="2">Lipid-anchor</topology>
    </subcellularLocation>
</comment>
<keyword evidence="2" id="KW-1134">Transmembrane beta strand</keyword>
<comment type="caution">
    <text evidence="3">The sequence shown here is derived from an EMBL/GenBank/DDBJ whole genome shotgun (WGS) entry which is preliminary data.</text>
</comment>
<dbReference type="SUPFAM" id="SSF56954">
    <property type="entry name" value="Outer membrane efflux proteins (OEP)"/>
    <property type="match status" value="1"/>
</dbReference>
<dbReference type="Gene3D" id="1.20.1600.10">
    <property type="entry name" value="Outer membrane efflux proteins (OEP)"/>
    <property type="match status" value="1"/>
</dbReference>
<dbReference type="Gene3D" id="2.20.200.10">
    <property type="entry name" value="Outer membrane efflux proteins (OEP)"/>
    <property type="match status" value="1"/>
</dbReference>
<dbReference type="Pfam" id="PF02321">
    <property type="entry name" value="OEP"/>
    <property type="match status" value="2"/>
</dbReference>
<evidence type="ECO:0000313" key="3">
    <source>
        <dbReference type="EMBL" id="MCP9612705.1"/>
    </source>
</evidence>
<dbReference type="PANTHER" id="PTHR30203:SF33">
    <property type="entry name" value="BLR4455 PROTEIN"/>
    <property type="match status" value="1"/>
</dbReference>
<evidence type="ECO:0000256" key="2">
    <source>
        <dbReference type="RuleBase" id="RU362097"/>
    </source>
</evidence>
<dbReference type="EMBL" id="JANDHW010000013">
    <property type="protein sequence ID" value="MCP9612705.1"/>
    <property type="molecule type" value="Genomic_DNA"/>
</dbReference>
<reference evidence="3 4" key="1">
    <citation type="submission" date="2022-07" db="EMBL/GenBank/DDBJ databases">
        <title>Fecal culturing of patients with breast cancer.</title>
        <authorList>
            <person name="Teng N.M.Y."/>
            <person name="Kiu R."/>
            <person name="Evans R."/>
            <person name="Baker D.J."/>
            <person name="Zenner C."/>
            <person name="Robinson S.D."/>
            <person name="Hall L.J."/>
        </authorList>
    </citation>
    <scope>NUCLEOTIDE SEQUENCE [LARGE SCALE GENOMIC DNA]</scope>
    <source>
        <strain evidence="3 4">LH1063</strain>
    </source>
</reference>
<keyword evidence="4" id="KW-1185">Reference proteome</keyword>
<dbReference type="RefSeq" id="WP_255028053.1">
    <property type="nucleotide sequence ID" value="NZ_JANDHW010000013.1"/>
</dbReference>
<sequence length="462" mass="50940">MKKQILYTLCLAVMMSSCHIYKKYNRPENINVSGLYRDTQSVSDTLVSDTANMGNLPWDQVFTDPYLQELINKGLENNSDLKTAALQVKEAEAMLLSARLAYAPSLNLAPQGTISSFDKSPITKTYQLPVVASWEIDFFGKLLNSKRAAQNTLMKSETYRQVVQTQLIAAIANTYYTLLMLDEQLTITEETSEKWKETVETMKAMKPAGMVNEAAISQSEANSYMIAATIPDLKMQIRETENALSLLLGQIPQTIKRGNIVEQNFPEEMDAGVPVQLLANRPDVKAAELTLAGCYYNTNEARSAFYPSINISGNGMWTNTATGLGVFNPGKLILSAVGSLTQPLFNRGANIARLRVAKAQQEEALIAFQQSILNAGSEVSNALTQYKTAEDKSVQRSMQINSLEKSVEYTKELLILGTSSSTYLEVLTAQQSLLSAQLSQVSDSFQRMQAIVNLYHALGGGR</sequence>
<name>A0ABT1MJA2_9BACT</name>
<evidence type="ECO:0000313" key="4">
    <source>
        <dbReference type="Proteomes" id="UP001205603"/>
    </source>
</evidence>
<keyword evidence="2" id="KW-0449">Lipoprotein</keyword>
<dbReference type="NCBIfam" id="TIGR01845">
    <property type="entry name" value="outer_NodT"/>
    <property type="match status" value="1"/>
</dbReference>
<accession>A0ABT1MJA2</accession>
<keyword evidence="2" id="KW-0472">Membrane</keyword>
<dbReference type="InterPro" id="IPR010131">
    <property type="entry name" value="MdtP/NodT-like"/>
</dbReference>
<dbReference type="InterPro" id="IPR003423">
    <property type="entry name" value="OMP_efflux"/>
</dbReference>
<comment type="similarity">
    <text evidence="1 2">Belongs to the outer membrane factor (OMF) (TC 1.B.17) family.</text>
</comment>
<keyword evidence="2" id="KW-0564">Palmitate</keyword>